<evidence type="ECO:0000313" key="3">
    <source>
        <dbReference type="EMBL" id="TXK04204.1"/>
    </source>
</evidence>
<evidence type="ECO:0000256" key="1">
    <source>
        <dbReference type="SAM" id="Phobius"/>
    </source>
</evidence>
<keyword evidence="3" id="KW-0813">Transport</keyword>
<dbReference type="InterPro" id="IPR013099">
    <property type="entry name" value="K_chnl_dom"/>
</dbReference>
<name>A0A5C8HLQ6_9MICO</name>
<dbReference type="EMBL" id="VRSW01000003">
    <property type="protein sequence ID" value="TXK04204.1"/>
    <property type="molecule type" value="Genomic_DNA"/>
</dbReference>
<feature type="transmembrane region" description="Helical" evidence="1">
    <location>
        <begin position="38"/>
        <end position="56"/>
    </location>
</feature>
<feature type="transmembrane region" description="Helical" evidence="1">
    <location>
        <begin position="123"/>
        <end position="144"/>
    </location>
</feature>
<keyword evidence="1" id="KW-0472">Membrane</keyword>
<reference evidence="3 4" key="1">
    <citation type="submission" date="2019-08" db="EMBL/GenBank/DDBJ databases">
        <authorList>
            <person name="Dong K."/>
        </authorList>
    </citation>
    <scope>NUCLEOTIDE SEQUENCE [LARGE SCALE GENOMIC DNA]</scope>
    <source>
        <strain evidence="3 4">M4-8</strain>
    </source>
</reference>
<sequence>MRERPLVIALLTALCGVAILTVYFLVPLASSELGAIERIIGTIAAGVILLLALIYIRRRATNVPLLVVLLVLVAVTFAATFYVIASNRPGEFDGIETRIDALYFTLTTMTTTGYGDIHANGQLARVLVSVVFVFNIVFLSLVAAEASRIVDARQSRKAEAKS</sequence>
<gene>
    <name evidence="3" type="ORF">FVP60_09560</name>
</gene>
<feature type="transmembrane region" description="Helical" evidence="1">
    <location>
        <begin position="7"/>
        <end position="26"/>
    </location>
</feature>
<protein>
    <submittedName>
        <fullName evidence="3">Two pore domain potassium channel family protein</fullName>
    </submittedName>
</protein>
<proteinExistence type="predicted"/>
<dbReference type="Gene3D" id="1.10.287.70">
    <property type="match status" value="1"/>
</dbReference>
<keyword evidence="1" id="KW-0812">Transmembrane</keyword>
<feature type="domain" description="Potassium channel" evidence="2">
    <location>
        <begin position="71"/>
        <end position="149"/>
    </location>
</feature>
<evidence type="ECO:0000259" key="2">
    <source>
        <dbReference type="Pfam" id="PF07885"/>
    </source>
</evidence>
<keyword evidence="4" id="KW-1185">Reference proteome</keyword>
<comment type="caution">
    <text evidence="3">The sequence shown here is derived from an EMBL/GenBank/DDBJ whole genome shotgun (WGS) entry which is preliminary data.</text>
</comment>
<keyword evidence="1" id="KW-1133">Transmembrane helix</keyword>
<evidence type="ECO:0000313" key="4">
    <source>
        <dbReference type="Proteomes" id="UP000321196"/>
    </source>
</evidence>
<dbReference type="SUPFAM" id="SSF81324">
    <property type="entry name" value="Voltage-gated potassium channels"/>
    <property type="match status" value="1"/>
</dbReference>
<keyword evidence="3" id="KW-0406">Ion transport</keyword>
<dbReference type="AlphaFoldDB" id="A0A5C8HLQ6"/>
<dbReference type="Proteomes" id="UP000321196">
    <property type="component" value="Unassembled WGS sequence"/>
</dbReference>
<dbReference type="OrthoDB" id="9799090at2"/>
<accession>A0A5C8HLQ6</accession>
<organism evidence="3 4">
    <name type="scientific">Microbacterium mitrae</name>
    <dbReference type="NCBI Taxonomy" id="664640"/>
    <lineage>
        <taxon>Bacteria</taxon>
        <taxon>Bacillati</taxon>
        <taxon>Actinomycetota</taxon>
        <taxon>Actinomycetes</taxon>
        <taxon>Micrococcales</taxon>
        <taxon>Microbacteriaceae</taxon>
        <taxon>Microbacterium</taxon>
    </lineage>
</organism>
<dbReference type="Pfam" id="PF07885">
    <property type="entry name" value="Ion_trans_2"/>
    <property type="match status" value="1"/>
</dbReference>
<keyword evidence="3" id="KW-0407">Ion channel</keyword>
<feature type="transmembrane region" description="Helical" evidence="1">
    <location>
        <begin position="63"/>
        <end position="84"/>
    </location>
</feature>
<dbReference type="GO" id="GO:0034220">
    <property type="term" value="P:monoatomic ion transmembrane transport"/>
    <property type="evidence" value="ECO:0007669"/>
    <property type="project" value="UniProtKB-KW"/>
</dbReference>